<dbReference type="PANTHER" id="PTHR13182:SF8">
    <property type="entry name" value="CYTOPLASMIC 60S SUBUNIT BIOGENESIS FACTOR ZNF622"/>
    <property type="match status" value="1"/>
</dbReference>
<feature type="domain" description="C2H2-type" evidence="2">
    <location>
        <begin position="102"/>
        <end position="129"/>
    </location>
</feature>
<feature type="compositionally biased region" description="Basic and acidic residues" evidence="1">
    <location>
        <begin position="316"/>
        <end position="325"/>
    </location>
</feature>
<evidence type="ECO:0000256" key="1">
    <source>
        <dbReference type="SAM" id="MobiDB-lite"/>
    </source>
</evidence>
<dbReference type="InterPro" id="IPR013087">
    <property type="entry name" value="Znf_C2H2_type"/>
</dbReference>
<organism evidence="3 4">
    <name type="scientific">Epicoccum nigrum</name>
    <name type="common">Soil fungus</name>
    <name type="synonym">Epicoccum purpurascens</name>
    <dbReference type="NCBI Taxonomy" id="105696"/>
    <lineage>
        <taxon>Eukaryota</taxon>
        <taxon>Fungi</taxon>
        <taxon>Dikarya</taxon>
        <taxon>Ascomycota</taxon>
        <taxon>Pezizomycotina</taxon>
        <taxon>Dothideomycetes</taxon>
        <taxon>Pleosporomycetidae</taxon>
        <taxon>Pleosporales</taxon>
        <taxon>Pleosporineae</taxon>
        <taxon>Didymellaceae</taxon>
        <taxon>Epicoccum</taxon>
    </lineage>
</organism>
<keyword evidence="4" id="KW-1185">Reference proteome</keyword>
<evidence type="ECO:0000313" key="4">
    <source>
        <dbReference type="Proteomes" id="UP000193240"/>
    </source>
</evidence>
<dbReference type="AlphaFoldDB" id="A0A1Y2M2I4"/>
<gene>
    <name evidence="3" type="ORF">B5807_06101</name>
</gene>
<name>A0A1Y2M2I4_EPING</name>
<dbReference type="GO" id="GO:0030687">
    <property type="term" value="C:preribosome, large subunit precursor"/>
    <property type="evidence" value="ECO:0007669"/>
    <property type="project" value="TreeGrafter"/>
</dbReference>
<feature type="region of interest" description="Disordered" evidence="1">
    <location>
        <begin position="316"/>
        <end position="342"/>
    </location>
</feature>
<dbReference type="STRING" id="105696.A0A1Y2M2I4"/>
<accession>A0A1Y2M2I4</accession>
<dbReference type="Pfam" id="PF12756">
    <property type="entry name" value="zf-C2H2_2"/>
    <property type="match status" value="1"/>
</dbReference>
<sequence length="342" mass="39023">MTTVAQVTTPTLACITVNNEREVQRRSWSCCCCHLSFGTGVAQRDHMKSHWHVYNLKRRIALLPPISQPVYNAQIEATSEPSTIKQTHAGVKRIPKDVSLGYKCLFCASTFEDNTKGLEKNAHHMLIEHGLFVPNRTMLWDIRSFLGYLATQVQVWHECLYCGITKATTRSLQDHMRDRGHCMINFEKEPELAEFWERGSQTTGKCVKPVSHHAVTVAQKIKLSPRNLVRSSGLCSPVEWKPKKRQTQQSSLEKQTLKTSSYGTQPRKCRQVRRRDEFGVKNITSQQRHALVVAVKRSQKDQAIAGQAQEWSYARRTNEQKHDQAHGALSWAKGGMHNLLPR</sequence>
<feature type="compositionally biased region" description="Polar residues" evidence="1">
    <location>
        <begin position="247"/>
        <end position="264"/>
    </location>
</feature>
<dbReference type="InterPro" id="IPR040025">
    <property type="entry name" value="Znf622/Rei1/Reh1"/>
</dbReference>
<reference evidence="3 4" key="1">
    <citation type="journal article" date="2017" name="Genome Announc.">
        <title>Genome sequence of the saprophytic ascomycete Epicoccum nigrum ICMP 19927 strain isolated from New Zealand.</title>
        <authorList>
            <person name="Fokin M."/>
            <person name="Fleetwood D."/>
            <person name="Weir B.S."/>
            <person name="Villas-Boas S.G."/>
        </authorList>
    </citation>
    <scope>NUCLEOTIDE SEQUENCE [LARGE SCALE GENOMIC DNA]</scope>
    <source>
        <strain evidence="3 4">ICMP 19927</strain>
    </source>
</reference>
<feature type="region of interest" description="Disordered" evidence="1">
    <location>
        <begin position="242"/>
        <end position="270"/>
    </location>
</feature>
<dbReference type="InterPro" id="IPR041661">
    <property type="entry name" value="ZN622/Rei1/Reh1_Znf-C2H2"/>
</dbReference>
<dbReference type="Proteomes" id="UP000193240">
    <property type="component" value="Unassembled WGS sequence"/>
</dbReference>
<evidence type="ECO:0000259" key="2">
    <source>
        <dbReference type="SMART" id="SM00355"/>
    </source>
</evidence>
<protein>
    <recommendedName>
        <fullName evidence="2">C2H2-type domain-containing protein</fullName>
    </recommendedName>
</protein>
<dbReference type="SMART" id="SM00355">
    <property type="entry name" value="ZnF_C2H2"/>
    <property type="match status" value="3"/>
</dbReference>
<feature type="domain" description="C2H2-type" evidence="2">
    <location>
        <begin position="157"/>
        <end position="181"/>
    </location>
</feature>
<feature type="domain" description="C2H2-type" evidence="2">
    <location>
        <begin position="28"/>
        <end position="50"/>
    </location>
</feature>
<dbReference type="EMBL" id="KZ107843">
    <property type="protein sequence ID" value="OSS49637.1"/>
    <property type="molecule type" value="Genomic_DNA"/>
</dbReference>
<dbReference type="GO" id="GO:0042273">
    <property type="term" value="P:ribosomal large subunit biogenesis"/>
    <property type="evidence" value="ECO:0007669"/>
    <property type="project" value="TreeGrafter"/>
</dbReference>
<proteinExistence type="predicted"/>
<evidence type="ECO:0000313" key="3">
    <source>
        <dbReference type="EMBL" id="OSS49637.1"/>
    </source>
</evidence>
<dbReference type="InParanoid" id="A0A1Y2M2I4"/>
<dbReference type="PANTHER" id="PTHR13182">
    <property type="entry name" value="ZINC FINGER PROTEIN 622"/>
    <property type="match status" value="1"/>
</dbReference>